<dbReference type="KEGG" id="sapo:SAPIO_CDS5162"/>
<dbReference type="PANTHER" id="PTHR28523">
    <property type="entry name" value="CYTOCHROME C OXIDASE ASSEMBLY FACTOR 1"/>
    <property type="match status" value="1"/>
</dbReference>
<gene>
    <name evidence="2" type="ORF">SAPIO_CDS5162</name>
</gene>
<proteinExistence type="predicted"/>
<dbReference type="GeneID" id="27724234"/>
<dbReference type="InterPro" id="IPR014807">
    <property type="entry name" value="Coa1"/>
</dbReference>
<evidence type="ECO:0000256" key="1">
    <source>
        <dbReference type="SAM" id="Phobius"/>
    </source>
</evidence>
<evidence type="ECO:0000313" key="3">
    <source>
        <dbReference type="Proteomes" id="UP000028545"/>
    </source>
</evidence>
<dbReference type="GO" id="GO:0005743">
    <property type="term" value="C:mitochondrial inner membrane"/>
    <property type="evidence" value="ECO:0007669"/>
    <property type="project" value="TreeGrafter"/>
</dbReference>
<dbReference type="Proteomes" id="UP000028545">
    <property type="component" value="Unassembled WGS sequence"/>
</dbReference>
<dbReference type="RefSeq" id="XP_016642877.1">
    <property type="nucleotide sequence ID" value="XM_016787546.1"/>
</dbReference>
<dbReference type="EMBL" id="JOWA01000097">
    <property type="protein sequence ID" value="KEZ43078.1"/>
    <property type="molecule type" value="Genomic_DNA"/>
</dbReference>
<dbReference type="OrthoDB" id="2100652at2759"/>
<comment type="caution">
    <text evidence="2">The sequence shown here is derived from an EMBL/GenBank/DDBJ whole genome shotgun (WGS) entry which is preliminary data.</text>
</comment>
<keyword evidence="1" id="KW-1133">Transmembrane helix</keyword>
<keyword evidence="3" id="KW-1185">Reference proteome</keyword>
<dbReference type="OMA" id="EFLIHEW"/>
<sequence length="216" mass="24670">MFHRVVQRRLLVSALRNQQTPLRNAARTQRRWLTPAPKAGETLMERRADRELPDVKSVTFRWFPTLPIFLGIVALSSFAIFNYQKSSSSVVSSTLYALRTSERARQLLGDEIYFKDRIPWIKGEMNQMHGRINISFKVKGSKGTGTMTFRSFRPGPKQLFETEEWSLVLDGEEGKKIDLLDGEDPFRAIPGAHMLSEDEELDIASGLRQSTVRRAA</sequence>
<dbReference type="Pfam" id="PF08695">
    <property type="entry name" value="Coa1"/>
    <property type="match status" value="1"/>
</dbReference>
<dbReference type="GO" id="GO:0033617">
    <property type="term" value="P:mitochondrial respiratory chain complex IV assembly"/>
    <property type="evidence" value="ECO:0007669"/>
    <property type="project" value="InterPro"/>
</dbReference>
<keyword evidence="1" id="KW-0812">Transmembrane</keyword>
<dbReference type="AlphaFoldDB" id="A0A084G6W6"/>
<organism evidence="2 3">
    <name type="scientific">Pseudallescheria apiosperma</name>
    <name type="common">Scedosporium apiospermum</name>
    <dbReference type="NCBI Taxonomy" id="563466"/>
    <lineage>
        <taxon>Eukaryota</taxon>
        <taxon>Fungi</taxon>
        <taxon>Dikarya</taxon>
        <taxon>Ascomycota</taxon>
        <taxon>Pezizomycotina</taxon>
        <taxon>Sordariomycetes</taxon>
        <taxon>Hypocreomycetidae</taxon>
        <taxon>Microascales</taxon>
        <taxon>Microascaceae</taxon>
        <taxon>Scedosporium</taxon>
    </lineage>
</organism>
<name>A0A084G6W6_PSEDA</name>
<dbReference type="InterPro" id="IPR042432">
    <property type="entry name" value="Coa1_fungi"/>
</dbReference>
<dbReference type="PANTHER" id="PTHR28523:SF1">
    <property type="entry name" value="CYTOCHROME C OXIDASE ASSEMBLY FACTOR 1"/>
    <property type="match status" value="1"/>
</dbReference>
<evidence type="ECO:0000313" key="2">
    <source>
        <dbReference type="EMBL" id="KEZ43078.1"/>
    </source>
</evidence>
<reference evidence="2 3" key="1">
    <citation type="journal article" date="2014" name="Genome Announc.">
        <title>Draft genome sequence of the pathogenic fungus Scedosporium apiospermum.</title>
        <authorList>
            <person name="Vandeputte P."/>
            <person name="Ghamrawi S."/>
            <person name="Rechenmann M."/>
            <person name="Iltis A."/>
            <person name="Giraud S."/>
            <person name="Fleury M."/>
            <person name="Thornton C."/>
            <person name="Delhaes L."/>
            <person name="Meyer W."/>
            <person name="Papon N."/>
            <person name="Bouchara J.P."/>
        </authorList>
    </citation>
    <scope>NUCLEOTIDE SEQUENCE [LARGE SCALE GENOMIC DNA]</scope>
    <source>
        <strain evidence="2 3">IHEM 14462</strain>
    </source>
</reference>
<keyword evidence="1" id="KW-0472">Membrane</keyword>
<dbReference type="VEuPathDB" id="FungiDB:SAPIO_CDS5162"/>
<feature type="transmembrane region" description="Helical" evidence="1">
    <location>
        <begin position="62"/>
        <end position="83"/>
    </location>
</feature>
<accession>A0A084G6W6</accession>
<protein>
    <submittedName>
        <fullName evidence="2">Cytochrome oxidase complex assembly protein</fullName>
    </submittedName>
</protein>
<dbReference type="HOGENOM" id="CLU_092488_1_1_1"/>